<dbReference type="PANTHER" id="PTHR42919">
    <property type="entry name" value="N-ALPHA-ACETYLTRANSFERASE"/>
    <property type="match status" value="1"/>
</dbReference>
<feature type="domain" description="N-acetyltransferase" evidence="4">
    <location>
        <begin position="1"/>
        <end position="140"/>
    </location>
</feature>
<name>A0AAX2JFA6_9FUSO</name>
<dbReference type="GO" id="GO:0006508">
    <property type="term" value="P:proteolysis"/>
    <property type="evidence" value="ECO:0007669"/>
    <property type="project" value="UniProtKB-KW"/>
</dbReference>
<comment type="catalytic activity">
    <reaction evidence="3">
        <text>N-terminal L-alanyl-[ribosomal protein bS18] + acetyl-CoA = N-terminal N(alpha)-acetyl-L-alanyl-[ribosomal protein bS18] + CoA + H(+)</text>
        <dbReference type="Rhea" id="RHEA:43756"/>
        <dbReference type="Rhea" id="RHEA-COMP:10676"/>
        <dbReference type="Rhea" id="RHEA-COMP:10677"/>
        <dbReference type="ChEBI" id="CHEBI:15378"/>
        <dbReference type="ChEBI" id="CHEBI:57287"/>
        <dbReference type="ChEBI" id="CHEBI:57288"/>
        <dbReference type="ChEBI" id="CHEBI:64718"/>
        <dbReference type="ChEBI" id="CHEBI:83683"/>
        <dbReference type="EC" id="2.3.1.266"/>
    </reaction>
</comment>
<keyword evidence="3" id="KW-0963">Cytoplasm</keyword>
<comment type="subcellular location">
    <subcellularLocation>
        <location evidence="3">Cytoplasm</location>
    </subcellularLocation>
</comment>
<dbReference type="SUPFAM" id="SSF55729">
    <property type="entry name" value="Acyl-CoA N-acyltransferases (Nat)"/>
    <property type="match status" value="1"/>
</dbReference>
<dbReference type="InterPro" id="IPR000182">
    <property type="entry name" value="GNAT_dom"/>
</dbReference>
<evidence type="ECO:0000256" key="2">
    <source>
        <dbReference type="ARBA" id="ARBA00023315"/>
    </source>
</evidence>
<evidence type="ECO:0000313" key="6">
    <source>
        <dbReference type="Proteomes" id="UP000249008"/>
    </source>
</evidence>
<gene>
    <name evidence="5" type="primary">paiA</name>
    <name evidence="5" type="ORF">NCTC12112_03288</name>
</gene>
<evidence type="ECO:0000259" key="4">
    <source>
        <dbReference type="PROSITE" id="PS51186"/>
    </source>
</evidence>
<proteinExistence type="inferred from homology"/>
<dbReference type="Pfam" id="PF00583">
    <property type="entry name" value="Acetyltransf_1"/>
    <property type="match status" value="1"/>
</dbReference>
<keyword evidence="2 5" id="KW-0012">Acyltransferase</keyword>
<dbReference type="AlphaFoldDB" id="A0AAX2JFA6"/>
<dbReference type="KEGG" id="ful:C4N20_06980"/>
<organism evidence="5 6">
    <name type="scientific">Fusobacterium ulcerans</name>
    <dbReference type="NCBI Taxonomy" id="861"/>
    <lineage>
        <taxon>Bacteria</taxon>
        <taxon>Fusobacteriati</taxon>
        <taxon>Fusobacteriota</taxon>
        <taxon>Fusobacteriia</taxon>
        <taxon>Fusobacteriales</taxon>
        <taxon>Fusobacteriaceae</taxon>
        <taxon>Fusobacterium</taxon>
    </lineage>
</organism>
<evidence type="ECO:0000256" key="1">
    <source>
        <dbReference type="ARBA" id="ARBA00022679"/>
    </source>
</evidence>
<dbReference type="GO" id="GO:0008233">
    <property type="term" value="F:peptidase activity"/>
    <property type="evidence" value="ECO:0007669"/>
    <property type="project" value="UniProtKB-KW"/>
</dbReference>
<dbReference type="EC" id="2.3.1.266" evidence="3"/>
<reference evidence="5 6" key="1">
    <citation type="submission" date="2018-06" db="EMBL/GenBank/DDBJ databases">
        <authorList>
            <consortium name="Pathogen Informatics"/>
            <person name="Doyle S."/>
        </authorList>
    </citation>
    <scope>NUCLEOTIDE SEQUENCE [LARGE SCALE GENOMIC DNA]</scope>
    <source>
        <strain evidence="5 6">NCTC12112</strain>
    </source>
</reference>
<dbReference type="InterPro" id="IPR016181">
    <property type="entry name" value="Acyl_CoA_acyltransferase"/>
</dbReference>
<dbReference type="RefSeq" id="WP_005982505.1">
    <property type="nucleotide sequence ID" value="NZ_BAABXY010000001.1"/>
</dbReference>
<evidence type="ECO:0000256" key="3">
    <source>
        <dbReference type="RuleBase" id="RU363094"/>
    </source>
</evidence>
<protein>
    <recommendedName>
        <fullName evidence="3">[Ribosomal protein bS18]-alanine N-acetyltransferase</fullName>
        <ecNumber evidence="3">2.3.1.266</ecNumber>
    </recommendedName>
</protein>
<dbReference type="GeneID" id="78454546"/>
<comment type="function">
    <text evidence="3">Acetylates the N-terminal alanine of ribosomal protein bS18.</text>
</comment>
<keyword evidence="5" id="KW-0645">Protease</keyword>
<dbReference type="CDD" id="cd04301">
    <property type="entry name" value="NAT_SF"/>
    <property type="match status" value="1"/>
</dbReference>
<dbReference type="InterPro" id="IPR006464">
    <property type="entry name" value="AcTrfase_RimI/Ard1"/>
</dbReference>
<dbReference type="InterPro" id="IPR051556">
    <property type="entry name" value="N-term/lysine_N-AcTrnsfr"/>
</dbReference>
<dbReference type="EMBL" id="LS483487">
    <property type="protein sequence ID" value="SQJ17159.1"/>
    <property type="molecule type" value="Genomic_DNA"/>
</dbReference>
<evidence type="ECO:0000313" key="5">
    <source>
        <dbReference type="EMBL" id="SQJ17159.1"/>
    </source>
</evidence>
<accession>A0AAX2JFA6</accession>
<dbReference type="GO" id="GO:0005737">
    <property type="term" value="C:cytoplasm"/>
    <property type="evidence" value="ECO:0007669"/>
    <property type="project" value="UniProtKB-SubCell"/>
</dbReference>
<sequence length="140" mass="16502">MIEKLIDRKNLSEIAEMEKEIFCNTAFSEKQLEEMEEIDRYRFLIVKKEEKIAGYVILYDSVDVWEIMKIAVKKEHRREGVGEELLNYISSLGQIPIMLEVRENNTGAIEFYKKNGFEQIATRKNYYTDTGEAAYIMVKN</sequence>
<dbReference type="PANTHER" id="PTHR42919:SF8">
    <property type="entry name" value="N-ALPHA-ACETYLTRANSFERASE 50"/>
    <property type="match status" value="1"/>
</dbReference>
<dbReference type="PROSITE" id="PS51186">
    <property type="entry name" value="GNAT"/>
    <property type="match status" value="1"/>
</dbReference>
<dbReference type="Proteomes" id="UP000249008">
    <property type="component" value="Chromosome 1"/>
</dbReference>
<dbReference type="Gene3D" id="3.40.630.30">
    <property type="match status" value="1"/>
</dbReference>
<dbReference type="GO" id="GO:0008999">
    <property type="term" value="F:protein-N-terminal-alanine acetyltransferase activity"/>
    <property type="evidence" value="ECO:0007669"/>
    <property type="project" value="UniProtKB-EC"/>
</dbReference>
<dbReference type="NCBIfam" id="TIGR01575">
    <property type="entry name" value="rimI"/>
    <property type="match status" value="1"/>
</dbReference>
<comment type="similarity">
    <text evidence="3">Belongs to the acetyltransferase family. RimI subfamily.</text>
</comment>
<keyword evidence="5" id="KW-0378">Hydrolase</keyword>
<keyword evidence="1 5" id="KW-0808">Transferase</keyword>